<evidence type="ECO:0000313" key="5">
    <source>
        <dbReference type="Proteomes" id="UP000216339"/>
    </source>
</evidence>
<evidence type="ECO:0000256" key="1">
    <source>
        <dbReference type="SAM" id="MobiDB-lite"/>
    </source>
</evidence>
<dbReference type="PROSITE" id="PS50240">
    <property type="entry name" value="TRYPSIN_DOM"/>
    <property type="match status" value="1"/>
</dbReference>
<dbReference type="EMBL" id="MQWD01000001">
    <property type="protein sequence ID" value="PAP77098.1"/>
    <property type="molecule type" value="Genomic_DNA"/>
</dbReference>
<proteinExistence type="predicted"/>
<dbReference type="GO" id="GO:0006508">
    <property type="term" value="P:proteolysis"/>
    <property type="evidence" value="ECO:0007669"/>
    <property type="project" value="InterPro"/>
</dbReference>
<dbReference type="InterPro" id="IPR001254">
    <property type="entry name" value="Trypsin_dom"/>
</dbReference>
<evidence type="ECO:0000256" key="2">
    <source>
        <dbReference type="SAM" id="SignalP"/>
    </source>
</evidence>
<reference evidence="4 5" key="1">
    <citation type="submission" date="2016-11" db="EMBL/GenBank/DDBJ databases">
        <title>Study of marine rhodopsin-containing bacteria.</title>
        <authorList>
            <person name="Yoshizawa S."/>
            <person name="Kumagai Y."/>
            <person name="Kogure K."/>
        </authorList>
    </citation>
    <scope>NUCLEOTIDE SEQUENCE [LARGE SCALE GENOMIC DNA]</scope>
    <source>
        <strain evidence="4 5">SAORIC-28</strain>
    </source>
</reference>
<dbReference type="SUPFAM" id="SSF50156">
    <property type="entry name" value="PDZ domain-like"/>
    <property type="match status" value="1"/>
</dbReference>
<accession>A0A271J1G5</accession>
<organism evidence="4 5">
    <name type="scientific">Rubrivirga marina</name>
    <dbReference type="NCBI Taxonomy" id="1196024"/>
    <lineage>
        <taxon>Bacteria</taxon>
        <taxon>Pseudomonadati</taxon>
        <taxon>Rhodothermota</taxon>
        <taxon>Rhodothermia</taxon>
        <taxon>Rhodothermales</taxon>
        <taxon>Rubricoccaceae</taxon>
        <taxon>Rubrivirga</taxon>
    </lineage>
</organism>
<keyword evidence="5" id="KW-1185">Reference proteome</keyword>
<dbReference type="InterPro" id="IPR001314">
    <property type="entry name" value="Peptidase_S1A"/>
</dbReference>
<feature type="signal peptide" evidence="2">
    <location>
        <begin position="1"/>
        <end position="18"/>
    </location>
</feature>
<dbReference type="OrthoDB" id="9813836at2"/>
<gene>
    <name evidence="4" type="ORF">BSZ37_12010</name>
</gene>
<dbReference type="InterPro" id="IPR009003">
    <property type="entry name" value="Peptidase_S1_PA"/>
</dbReference>
<keyword evidence="2" id="KW-0732">Signal</keyword>
<evidence type="ECO:0000259" key="3">
    <source>
        <dbReference type="PROSITE" id="PS50240"/>
    </source>
</evidence>
<dbReference type="PRINTS" id="PR00722">
    <property type="entry name" value="CHYMOTRYPSIN"/>
</dbReference>
<dbReference type="RefSeq" id="WP_095510766.1">
    <property type="nucleotide sequence ID" value="NZ_MQWD01000001.1"/>
</dbReference>
<protein>
    <recommendedName>
        <fullName evidence="3">Peptidase S1 domain-containing protein</fullName>
    </recommendedName>
</protein>
<dbReference type="GO" id="GO:0004252">
    <property type="term" value="F:serine-type endopeptidase activity"/>
    <property type="evidence" value="ECO:0007669"/>
    <property type="project" value="InterPro"/>
</dbReference>
<evidence type="ECO:0000313" key="4">
    <source>
        <dbReference type="EMBL" id="PAP77098.1"/>
    </source>
</evidence>
<name>A0A271J1G5_9BACT</name>
<comment type="caution">
    <text evidence="4">The sequence shown here is derived from an EMBL/GenBank/DDBJ whole genome shotgun (WGS) entry which is preliminary data.</text>
</comment>
<dbReference type="AlphaFoldDB" id="A0A271J1G5"/>
<dbReference type="Pfam" id="PF00089">
    <property type="entry name" value="Trypsin"/>
    <property type="match status" value="1"/>
</dbReference>
<dbReference type="PANTHER" id="PTHR24260:SF136">
    <property type="entry name" value="GH08193P-RELATED"/>
    <property type="match status" value="1"/>
</dbReference>
<dbReference type="InterPro" id="IPR051333">
    <property type="entry name" value="CLIP_Serine_Protease"/>
</dbReference>
<feature type="chain" id="PRO_5012153756" description="Peptidase S1 domain-containing protein" evidence="2">
    <location>
        <begin position="19"/>
        <end position="376"/>
    </location>
</feature>
<dbReference type="InterPro" id="IPR043504">
    <property type="entry name" value="Peptidase_S1_PA_chymotrypsin"/>
</dbReference>
<dbReference type="SUPFAM" id="SSF50494">
    <property type="entry name" value="Trypsin-like serine proteases"/>
    <property type="match status" value="1"/>
</dbReference>
<dbReference type="InterPro" id="IPR036034">
    <property type="entry name" value="PDZ_sf"/>
</dbReference>
<feature type="domain" description="Peptidase S1" evidence="3">
    <location>
        <begin position="31"/>
        <end position="251"/>
    </location>
</feature>
<dbReference type="SMART" id="SM00020">
    <property type="entry name" value="Tryp_SPc"/>
    <property type="match status" value="1"/>
</dbReference>
<feature type="region of interest" description="Disordered" evidence="1">
    <location>
        <begin position="143"/>
        <end position="163"/>
    </location>
</feature>
<dbReference type="PANTHER" id="PTHR24260">
    <property type="match status" value="1"/>
</dbReference>
<dbReference type="Proteomes" id="UP000216339">
    <property type="component" value="Unassembled WGS sequence"/>
</dbReference>
<dbReference type="Gene3D" id="2.40.10.10">
    <property type="entry name" value="Trypsin-like serine proteases"/>
    <property type="match status" value="1"/>
</dbReference>
<sequence>MRALLLMAAVAVAPPAPADGPAPPIAVRHDVDDARYLSLGAAFPAAVRVGEDGGDGTLIAPDWVLTAAHVAAGLTRRTDGALSVFVDGQPEGYAVDQVIVHPAYVPRGPVDLALLHLARPVEGVAPAALYRGRDETGQKIVLVGHGDTKPGTGGEWQRDGRPRGATNLVDAVDDQRIQFDFDPPATATPLEGTAGPGDSGGPAFIDVDGRPCVAGVSSMGMPGANGPGTYGAREFYVRVSSFAAWIDGVLADPPAERFVNLPPERAGPGGAGGSGGARVGGPGEALPEGVAVLEGIGLLVAEREGQVRMVGRIDEHFPAALLDGGIRPPAALLRLDDAPVASVAALTAAYEALAPGTAFTLEFFHQGQTRRFSLTK</sequence>